<sequence>MADTATPDLLVRGGTVLTFDPAGRRASALAARDGRITAIGDDRELSALAGPGTRVLELGGRTAIPGFVESHNHPLFFGFALAAPVDAGSPPNDRIADVVERVAAAVRERPDGEWVRGFRYDHTLLADRRHPTRHDLDPASPRNPVVLTHVTGHFCTVNSAALRLLGIGRESPDPPGGRIERDAAGEPTGVLVETAAFLVNAQLPAPDEETVAHALRLADREYLAHGITTVHDTGTGLFGGPGELALYRKLSAAGELGTRVRSYLAHQAFAGEDGRMPTPAQLGDAGDGERFRLAGVKIIADGSIQGGTGCLAEGYHRHPDEHGMMLQSPERLAEMIADVDAAGWQAAVHGNGDAAIEAIVSAYRRVDSAARRHRIEHCQTVREDQLDRMAEQGVLASFFVKHVYYWGDGHRDEWLGPDRARRISPLVSARRRGIVHGLHSDTPVTPVPPLEGVWCAVARRTRDGHTLGPEQAVEVEQALRAYTVDAAHLAGEERESGTLETGKYADLAVLPDDPTAVPTEALREMRVEATVVGGRVAYEAGA</sequence>
<proteinExistence type="predicted"/>
<dbReference type="InterPro" id="IPR013108">
    <property type="entry name" value="Amidohydro_3"/>
</dbReference>
<dbReference type="PANTHER" id="PTHR22642:SF2">
    <property type="entry name" value="PROTEIN LONG AFTER FAR-RED 3"/>
    <property type="match status" value="1"/>
</dbReference>
<dbReference type="Gene3D" id="2.30.40.10">
    <property type="entry name" value="Urease, subunit C, domain 1"/>
    <property type="match status" value="1"/>
</dbReference>
<dbReference type="PANTHER" id="PTHR22642">
    <property type="entry name" value="IMIDAZOLONEPROPIONASE"/>
    <property type="match status" value="1"/>
</dbReference>
<dbReference type="SUPFAM" id="SSF51556">
    <property type="entry name" value="Metallo-dependent hydrolases"/>
    <property type="match status" value="1"/>
</dbReference>
<accession>A0ABN2VZY5</accession>
<evidence type="ECO:0000313" key="3">
    <source>
        <dbReference type="Proteomes" id="UP001500016"/>
    </source>
</evidence>
<organism evidence="2 3">
    <name type="scientific">Streptomyces albiaxialis</name>
    <dbReference type="NCBI Taxonomy" id="329523"/>
    <lineage>
        <taxon>Bacteria</taxon>
        <taxon>Bacillati</taxon>
        <taxon>Actinomycetota</taxon>
        <taxon>Actinomycetes</taxon>
        <taxon>Kitasatosporales</taxon>
        <taxon>Streptomycetaceae</taxon>
        <taxon>Streptomyces</taxon>
    </lineage>
</organism>
<dbReference type="Gene3D" id="3.20.20.140">
    <property type="entry name" value="Metal-dependent hydrolases"/>
    <property type="match status" value="1"/>
</dbReference>
<dbReference type="CDD" id="cd01300">
    <property type="entry name" value="YtcJ_like"/>
    <property type="match status" value="1"/>
</dbReference>
<name>A0ABN2VZY5_9ACTN</name>
<dbReference type="Gene3D" id="3.10.310.70">
    <property type="match status" value="1"/>
</dbReference>
<dbReference type="Proteomes" id="UP001500016">
    <property type="component" value="Unassembled WGS sequence"/>
</dbReference>
<evidence type="ECO:0000259" key="1">
    <source>
        <dbReference type="Pfam" id="PF07969"/>
    </source>
</evidence>
<dbReference type="InterPro" id="IPR032466">
    <property type="entry name" value="Metal_Hydrolase"/>
</dbReference>
<comment type="caution">
    <text evidence="2">The sequence shown here is derived from an EMBL/GenBank/DDBJ whole genome shotgun (WGS) entry which is preliminary data.</text>
</comment>
<keyword evidence="3" id="KW-1185">Reference proteome</keyword>
<dbReference type="InterPro" id="IPR011059">
    <property type="entry name" value="Metal-dep_hydrolase_composite"/>
</dbReference>
<dbReference type="RefSeq" id="WP_344529222.1">
    <property type="nucleotide sequence ID" value="NZ_BAAAPE010000008.1"/>
</dbReference>
<protein>
    <submittedName>
        <fullName evidence="2">Amidohydrolase</fullName>
    </submittedName>
</protein>
<gene>
    <name evidence="2" type="ORF">GCM10009801_35960</name>
</gene>
<feature type="domain" description="Amidohydrolase 3" evidence="1">
    <location>
        <begin position="55"/>
        <end position="538"/>
    </location>
</feature>
<dbReference type="SUPFAM" id="SSF51338">
    <property type="entry name" value="Composite domain of metallo-dependent hydrolases"/>
    <property type="match status" value="1"/>
</dbReference>
<dbReference type="EMBL" id="BAAAPE010000008">
    <property type="protein sequence ID" value="GAA2078809.1"/>
    <property type="molecule type" value="Genomic_DNA"/>
</dbReference>
<evidence type="ECO:0000313" key="2">
    <source>
        <dbReference type="EMBL" id="GAA2078809.1"/>
    </source>
</evidence>
<reference evidence="2 3" key="1">
    <citation type="journal article" date="2019" name="Int. J. Syst. Evol. Microbiol.">
        <title>The Global Catalogue of Microorganisms (GCM) 10K type strain sequencing project: providing services to taxonomists for standard genome sequencing and annotation.</title>
        <authorList>
            <consortium name="The Broad Institute Genomics Platform"/>
            <consortium name="The Broad Institute Genome Sequencing Center for Infectious Disease"/>
            <person name="Wu L."/>
            <person name="Ma J."/>
        </authorList>
    </citation>
    <scope>NUCLEOTIDE SEQUENCE [LARGE SCALE GENOMIC DNA]</scope>
    <source>
        <strain evidence="2 3">JCM 15478</strain>
    </source>
</reference>
<dbReference type="InterPro" id="IPR033932">
    <property type="entry name" value="YtcJ-like"/>
</dbReference>
<dbReference type="Pfam" id="PF07969">
    <property type="entry name" value="Amidohydro_3"/>
    <property type="match status" value="1"/>
</dbReference>